<feature type="domain" description="CHAT" evidence="1">
    <location>
        <begin position="130"/>
        <end position="427"/>
    </location>
</feature>
<dbReference type="EMBL" id="JARJCW010000018">
    <property type="protein sequence ID" value="KAJ7214828.1"/>
    <property type="molecule type" value="Genomic_DNA"/>
</dbReference>
<evidence type="ECO:0000313" key="3">
    <source>
        <dbReference type="Proteomes" id="UP001219525"/>
    </source>
</evidence>
<reference evidence="2" key="1">
    <citation type="submission" date="2023-03" db="EMBL/GenBank/DDBJ databases">
        <title>Massive genome expansion in bonnet fungi (Mycena s.s.) driven by repeated elements and novel gene families across ecological guilds.</title>
        <authorList>
            <consortium name="Lawrence Berkeley National Laboratory"/>
            <person name="Harder C.B."/>
            <person name="Miyauchi S."/>
            <person name="Viragh M."/>
            <person name="Kuo A."/>
            <person name="Thoen E."/>
            <person name="Andreopoulos B."/>
            <person name="Lu D."/>
            <person name="Skrede I."/>
            <person name="Drula E."/>
            <person name="Henrissat B."/>
            <person name="Morin E."/>
            <person name="Kohler A."/>
            <person name="Barry K."/>
            <person name="LaButti K."/>
            <person name="Morin E."/>
            <person name="Salamov A."/>
            <person name="Lipzen A."/>
            <person name="Mereny Z."/>
            <person name="Hegedus B."/>
            <person name="Baldrian P."/>
            <person name="Stursova M."/>
            <person name="Weitz H."/>
            <person name="Taylor A."/>
            <person name="Grigoriev I.V."/>
            <person name="Nagy L.G."/>
            <person name="Martin F."/>
            <person name="Kauserud H."/>
        </authorList>
    </citation>
    <scope>NUCLEOTIDE SEQUENCE</scope>
    <source>
        <strain evidence="2">9144</strain>
    </source>
</reference>
<sequence length="428" mass="47152">LSEEWAETVAAIRNLPTFEDFLRPRKLDTLRQAAASGPIVILLAHESGSSALILRQFGDVDHIQLSSWTAPTMKLCAELPRILADDRVEEAIPRLLELCSTDHGFTDTGFRLVGGREGYVNMSPDEIFRRLLAELWINVVKPVMLALKSNRLPRMWWCPTGRFAFLPIHAAGIYEKDKWGCLSDYVISSYTPTLAALLGRPLAVTSGTSFKMTTIIVPNAPQCSPLPGTSEELAQIEEVVPTQWITTLNSPNGSDVSAHLKQSAIIHFACHGVQDSKSPLDSGLMLADGRLKVSTIMRQHDDDADAIDANERKRESDSMSLAFLSACETAKGDNATPDEAMHLAASLLFTGFRSLVATMWTMNDSDGPSVSAWFYEYLFRDANPNSNPPVLPDLTQAAEALQLAVVKLRDAEPGIGFRRWVPFVHYGL</sequence>
<gene>
    <name evidence="2" type="ORF">GGX14DRAFT_359761</name>
</gene>
<accession>A0AAD6YD62</accession>
<organism evidence="2 3">
    <name type="scientific">Mycena pura</name>
    <dbReference type="NCBI Taxonomy" id="153505"/>
    <lineage>
        <taxon>Eukaryota</taxon>
        <taxon>Fungi</taxon>
        <taxon>Dikarya</taxon>
        <taxon>Basidiomycota</taxon>
        <taxon>Agaricomycotina</taxon>
        <taxon>Agaricomycetes</taxon>
        <taxon>Agaricomycetidae</taxon>
        <taxon>Agaricales</taxon>
        <taxon>Marasmiineae</taxon>
        <taxon>Mycenaceae</taxon>
        <taxon>Mycena</taxon>
    </lineage>
</organism>
<feature type="non-terminal residue" evidence="2">
    <location>
        <position position="1"/>
    </location>
</feature>
<evidence type="ECO:0000313" key="2">
    <source>
        <dbReference type="EMBL" id="KAJ7214828.1"/>
    </source>
</evidence>
<dbReference type="AlphaFoldDB" id="A0AAD6YD62"/>
<name>A0AAD6YD62_9AGAR</name>
<dbReference type="Pfam" id="PF12770">
    <property type="entry name" value="CHAT"/>
    <property type="match status" value="1"/>
</dbReference>
<comment type="caution">
    <text evidence="2">The sequence shown here is derived from an EMBL/GenBank/DDBJ whole genome shotgun (WGS) entry which is preliminary data.</text>
</comment>
<dbReference type="InterPro" id="IPR024983">
    <property type="entry name" value="CHAT_dom"/>
</dbReference>
<dbReference type="Proteomes" id="UP001219525">
    <property type="component" value="Unassembled WGS sequence"/>
</dbReference>
<evidence type="ECO:0000259" key="1">
    <source>
        <dbReference type="Pfam" id="PF12770"/>
    </source>
</evidence>
<proteinExistence type="predicted"/>
<protein>
    <submittedName>
        <fullName evidence="2">CHAT domain-containing protein</fullName>
    </submittedName>
</protein>
<keyword evidence="3" id="KW-1185">Reference proteome</keyword>